<keyword evidence="4" id="KW-1185">Reference proteome</keyword>
<accession>A0A2P5BVV1</accession>
<keyword evidence="2" id="KW-0812">Transmembrane</keyword>
<evidence type="ECO:0000256" key="2">
    <source>
        <dbReference type="SAM" id="Phobius"/>
    </source>
</evidence>
<keyword evidence="2" id="KW-0472">Membrane</keyword>
<dbReference type="EMBL" id="JXTB01000213">
    <property type="protein sequence ID" value="PON52920.1"/>
    <property type="molecule type" value="Genomic_DNA"/>
</dbReference>
<dbReference type="Proteomes" id="UP000237105">
    <property type="component" value="Unassembled WGS sequence"/>
</dbReference>
<gene>
    <name evidence="3" type="ORF">PanWU01x14_206030</name>
</gene>
<proteinExistence type="predicted"/>
<dbReference type="AlphaFoldDB" id="A0A2P5BVV1"/>
<feature type="transmembrane region" description="Helical" evidence="2">
    <location>
        <begin position="12"/>
        <end position="30"/>
    </location>
</feature>
<organism evidence="3 4">
    <name type="scientific">Parasponia andersonii</name>
    <name type="common">Sponia andersonii</name>
    <dbReference type="NCBI Taxonomy" id="3476"/>
    <lineage>
        <taxon>Eukaryota</taxon>
        <taxon>Viridiplantae</taxon>
        <taxon>Streptophyta</taxon>
        <taxon>Embryophyta</taxon>
        <taxon>Tracheophyta</taxon>
        <taxon>Spermatophyta</taxon>
        <taxon>Magnoliopsida</taxon>
        <taxon>eudicotyledons</taxon>
        <taxon>Gunneridae</taxon>
        <taxon>Pentapetalae</taxon>
        <taxon>rosids</taxon>
        <taxon>fabids</taxon>
        <taxon>Rosales</taxon>
        <taxon>Cannabaceae</taxon>
        <taxon>Parasponia</taxon>
    </lineage>
</organism>
<evidence type="ECO:0000256" key="1">
    <source>
        <dbReference type="SAM" id="MobiDB-lite"/>
    </source>
</evidence>
<feature type="region of interest" description="Disordered" evidence="1">
    <location>
        <begin position="37"/>
        <end position="71"/>
    </location>
</feature>
<reference evidence="4" key="1">
    <citation type="submission" date="2016-06" db="EMBL/GenBank/DDBJ databases">
        <title>Parallel loss of symbiosis genes in relatives of nitrogen-fixing non-legume Parasponia.</title>
        <authorList>
            <person name="Van Velzen R."/>
            <person name="Holmer R."/>
            <person name="Bu F."/>
            <person name="Rutten L."/>
            <person name="Van Zeijl A."/>
            <person name="Liu W."/>
            <person name="Santuari L."/>
            <person name="Cao Q."/>
            <person name="Sharma T."/>
            <person name="Shen D."/>
            <person name="Roswanjaya Y."/>
            <person name="Wardhani T."/>
            <person name="Kalhor M.S."/>
            <person name="Jansen J."/>
            <person name="Van den Hoogen J."/>
            <person name="Gungor B."/>
            <person name="Hartog M."/>
            <person name="Hontelez J."/>
            <person name="Verver J."/>
            <person name="Yang W.-C."/>
            <person name="Schijlen E."/>
            <person name="Repin R."/>
            <person name="Schilthuizen M."/>
            <person name="Schranz E."/>
            <person name="Heidstra R."/>
            <person name="Miyata K."/>
            <person name="Fedorova E."/>
            <person name="Kohlen W."/>
            <person name="Bisseling T."/>
            <person name="Smit S."/>
            <person name="Geurts R."/>
        </authorList>
    </citation>
    <scope>NUCLEOTIDE SEQUENCE [LARGE SCALE GENOMIC DNA]</scope>
    <source>
        <strain evidence="4">cv. WU1-14</strain>
    </source>
</reference>
<name>A0A2P5BVV1_PARAD</name>
<evidence type="ECO:0000313" key="3">
    <source>
        <dbReference type="EMBL" id="PON52920.1"/>
    </source>
</evidence>
<feature type="compositionally biased region" description="Low complexity" evidence="1">
    <location>
        <begin position="56"/>
        <end position="71"/>
    </location>
</feature>
<dbReference type="OrthoDB" id="10434785at2759"/>
<evidence type="ECO:0000313" key="4">
    <source>
        <dbReference type="Proteomes" id="UP000237105"/>
    </source>
</evidence>
<keyword evidence="2" id="KW-1133">Transmembrane helix</keyword>
<comment type="caution">
    <text evidence="3">The sequence shown here is derived from an EMBL/GenBank/DDBJ whole genome shotgun (WGS) entry which is preliminary data.</text>
</comment>
<sequence>MRFAANDRLAFVYRPSLLGCLSFLGFNVVYKPLRLSAETRRPSPHPAAMTGRQRCSSTAATSSIASGPHET</sequence>
<protein>
    <submittedName>
        <fullName evidence="3">Uncharacterized protein</fullName>
    </submittedName>
</protein>